<evidence type="ECO:0000313" key="30">
    <source>
        <dbReference type="RefSeq" id="XP_013383148.1"/>
    </source>
</evidence>
<evidence type="ECO:0000313" key="27">
    <source>
        <dbReference type="RefSeq" id="XP_013383145.1"/>
    </source>
</evidence>
<dbReference type="RefSeq" id="XP_013383133.1">
    <property type="nucleotide sequence ID" value="XM_013527679.1"/>
</dbReference>
<dbReference type="RefSeq" id="XP_013383142.1">
    <property type="nucleotide sequence ID" value="XM_013527688.1"/>
</dbReference>
<evidence type="ECO:0000256" key="4">
    <source>
        <dbReference type="SAM" id="Coils"/>
    </source>
</evidence>
<feature type="region of interest" description="Disordered" evidence="5">
    <location>
        <begin position="1"/>
        <end position="25"/>
    </location>
</feature>
<dbReference type="RefSeq" id="XP_013383131.1">
    <property type="nucleotide sequence ID" value="XM_013527677.1"/>
</dbReference>
<gene>
    <name evidence="7 8 9 10 11 12 13 14 15 16 17 18 19 20 21 22 23 24 25 26 27 28 29 30" type="primary">LOC106153665</name>
</gene>
<protein>
    <submittedName>
        <fullName evidence="7 8">Leucine zipper putative tumor suppressor 2 homolog</fullName>
    </submittedName>
</protein>
<evidence type="ECO:0000313" key="16">
    <source>
        <dbReference type="RefSeq" id="XP_013383133.1"/>
    </source>
</evidence>
<evidence type="ECO:0000313" key="24">
    <source>
        <dbReference type="RefSeq" id="XP_013383141.1"/>
    </source>
</evidence>
<evidence type="ECO:0000256" key="3">
    <source>
        <dbReference type="ARBA" id="ARBA00023054"/>
    </source>
</evidence>
<evidence type="ECO:0000313" key="25">
    <source>
        <dbReference type="RefSeq" id="XP_013383142.1"/>
    </source>
</evidence>
<comment type="subcellular location">
    <subcellularLocation>
        <location evidence="1">Cytoplasm</location>
    </subcellularLocation>
</comment>
<evidence type="ECO:0000313" key="17">
    <source>
        <dbReference type="RefSeq" id="XP_013383134.1"/>
    </source>
</evidence>
<feature type="region of interest" description="Disordered" evidence="5">
    <location>
        <begin position="209"/>
        <end position="303"/>
    </location>
</feature>
<evidence type="ECO:0000256" key="2">
    <source>
        <dbReference type="ARBA" id="ARBA00022490"/>
    </source>
</evidence>
<dbReference type="InterPro" id="IPR045329">
    <property type="entry name" value="LZTS"/>
</dbReference>
<dbReference type="RefSeq" id="XP_013383144.1">
    <property type="nucleotide sequence ID" value="XM_013527690.1"/>
</dbReference>
<organism evidence="6 29">
    <name type="scientific">Lingula anatina</name>
    <name type="common">Brachiopod</name>
    <name type="synonym">Lingula unguis</name>
    <dbReference type="NCBI Taxonomy" id="7574"/>
    <lineage>
        <taxon>Eukaryota</taxon>
        <taxon>Metazoa</taxon>
        <taxon>Spiralia</taxon>
        <taxon>Lophotrochozoa</taxon>
        <taxon>Brachiopoda</taxon>
        <taxon>Linguliformea</taxon>
        <taxon>Lingulata</taxon>
        <taxon>Lingulida</taxon>
        <taxon>Linguloidea</taxon>
        <taxon>Lingulidae</taxon>
        <taxon>Lingula</taxon>
    </lineage>
</organism>
<evidence type="ECO:0000313" key="7">
    <source>
        <dbReference type="RefSeq" id="XP_013383122.1"/>
    </source>
</evidence>
<evidence type="ECO:0000313" key="15">
    <source>
        <dbReference type="RefSeq" id="XP_013383131.1"/>
    </source>
</evidence>
<dbReference type="GeneID" id="106153665"/>
<dbReference type="RefSeq" id="XP_013383140.1">
    <property type="nucleotide sequence ID" value="XM_013527686.2"/>
</dbReference>
<reference evidence="7 8" key="1">
    <citation type="submission" date="2025-04" db="UniProtKB">
        <authorList>
            <consortium name="RefSeq"/>
        </authorList>
    </citation>
    <scope>IDENTIFICATION</scope>
    <source>
        <tissue evidence="7 8">Gonads</tissue>
    </source>
</reference>
<evidence type="ECO:0000313" key="14">
    <source>
        <dbReference type="RefSeq" id="XP_013383130.1"/>
    </source>
</evidence>
<evidence type="ECO:0000313" key="22">
    <source>
        <dbReference type="RefSeq" id="XP_013383139.1"/>
    </source>
</evidence>
<feature type="coiled-coil region" evidence="4">
    <location>
        <begin position="375"/>
        <end position="500"/>
    </location>
</feature>
<dbReference type="RefSeq" id="XP_013383146.1">
    <property type="nucleotide sequence ID" value="XM_013527692.1"/>
</dbReference>
<dbReference type="OrthoDB" id="10030037at2759"/>
<dbReference type="RefSeq" id="XP_013383122.1">
    <property type="nucleotide sequence ID" value="XM_013527668.1"/>
</dbReference>
<evidence type="ECO:0000313" key="10">
    <source>
        <dbReference type="RefSeq" id="XP_013383125.1"/>
    </source>
</evidence>
<dbReference type="RefSeq" id="XP_013383130.1">
    <property type="nucleotide sequence ID" value="XM_013527676.2"/>
</dbReference>
<dbReference type="Pfam" id="PF06818">
    <property type="entry name" value="Fez1"/>
    <property type="match status" value="1"/>
</dbReference>
<evidence type="ECO:0000256" key="1">
    <source>
        <dbReference type="ARBA" id="ARBA00004496"/>
    </source>
</evidence>
<dbReference type="RefSeq" id="XP_013383129.1">
    <property type="nucleotide sequence ID" value="XM_013527675.1"/>
</dbReference>
<evidence type="ECO:0000313" key="21">
    <source>
        <dbReference type="RefSeq" id="XP_013383138.1"/>
    </source>
</evidence>
<feature type="compositionally biased region" description="Polar residues" evidence="5">
    <location>
        <begin position="274"/>
        <end position="300"/>
    </location>
</feature>
<dbReference type="RefSeq" id="XP_013383135.1">
    <property type="nucleotide sequence ID" value="XM_013527681.1"/>
</dbReference>
<dbReference type="PANTHER" id="PTHR19354:SF2">
    <property type="entry name" value="LEUCINE-RICH REPEAT-CONTAINING PROTEIN DDB_G0290503"/>
    <property type="match status" value="1"/>
</dbReference>
<keyword evidence="6" id="KW-1185">Reference proteome</keyword>
<feature type="region of interest" description="Disordered" evidence="5">
    <location>
        <begin position="51"/>
        <end position="104"/>
    </location>
</feature>
<dbReference type="RefSeq" id="XP_013383136.1">
    <property type="nucleotide sequence ID" value="XM_013527682.1"/>
</dbReference>
<evidence type="ECO:0000313" key="6">
    <source>
        <dbReference type="Proteomes" id="UP000085678"/>
    </source>
</evidence>
<dbReference type="KEGG" id="lak:106153665"/>
<evidence type="ECO:0000313" key="20">
    <source>
        <dbReference type="RefSeq" id="XP_013383137.1"/>
    </source>
</evidence>
<dbReference type="RefSeq" id="XP_013383134.1">
    <property type="nucleotide sequence ID" value="XM_013527680.1"/>
</dbReference>
<dbReference type="RefSeq" id="XP_013383138.1">
    <property type="nucleotide sequence ID" value="XM_013527684.1"/>
</dbReference>
<evidence type="ECO:0000256" key="5">
    <source>
        <dbReference type="SAM" id="MobiDB-lite"/>
    </source>
</evidence>
<feature type="region of interest" description="Disordered" evidence="5">
    <location>
        <begin position="119"/>
        <end position="187"/>
    </location>
</feature>
<feature type="compositionally biased region" description="Polar residues" evidence="5">
    <location>
        <begin position="211"/>
        <end position="250"/>
    </location>
</feature>
<accession>A0A1S3HAT1</accession>
<proteinExistence type="predicted"/>
<dbReference type="GO" id="GO:0005737">
    <property type="term" value="C:cytoplasm"/>
    <property type="evidence" value="ECO:0007669"/>
    <property type="project" value="UniProtKB-SubCell"/>
</dbReference>
<dbReference type="RefSeq" id="XP_013383139.1">
    <property type="nucleotide sequence ID" value="XM_013527685.1"/>
</dbReference>
<evidence type="ECO:0000313" key="9">
    <source>
        <dbReference type="RefSeq" id="XP_013383124.1"/>
    </source>
</evidence>
<dbReference type="RefSeq" id="XP_013383141.1">
    <property type="nucleotide sequence ID" value="XM_013527687.1"/>
</dbReference>
<dbReference type="RefSeq" id="XP_013383148.1">
    <property type="nucleotide sequence ID" value="XM_013527694.1"/>
</dbReference>
<dbReference type="PANTHER" id="PTHR19354">
    <property type="entry name" value="ZIPPER PUTATIVE TUMOR SUPPRESSOR 2 HOMOLOG-LIKE PROTEIN-RELATED"/>
    <property type="match status" value="1"/>
</dbReference>
<dbReference type="RefSeq" id="XP_013383123.1">
    <property type="nucleotide sequence ID" value="XM_013527669.1"/>
</dbReference>
<keyword evidence="2" id="KW-0963">Cytoplasm</keyword>
<dbReference type="RefSeq" id="XP_013383127.1">
    <property type="nucleotide sequence ID" value="XM_013527673.2"/>
</dbReference>
<feature type="compositionally biased region" description="Polar residues" evidence="5">
    <location>
        <begin position="1"/>
        <end position="11"/>
    </location>
</feature>
<sequence>MAQDTAVTSTDILFPEENEPSTSYLEDTFYSPPSSYSAYSTYSHELKFMFGSRSSTPEEPDNQDYTDVTTITERKKKRSAKNQNRFVTEDYFKPPLNDTKPDSYPNFHQSFHIDYYTKGTSQKSNQRTWSPQPHNMGVGSSFQAPVPKRNYRSNEQLDNLDDHHGHIYEDLPDHPPHPPKITPYSGFLSQVPGKVVIRPIAFKPVVPAQQRYVSPSQTASRDSKIPSQTSQDDGYGSQDYQSTNPSQNSFGMEMDRSIGGGSTDYPKLPERPSSFASSNVSHLSSTHRGSYPQQTPSPSDSGVGELEVMLREKDTEISHLRETMEHNERVIFQVYEEKQLSWHMEMKDMREEYQRRQKVQQQRMFKMEQSLMLQVYKLQQEKKAMIEENENLLRDKKAAEKRLEICEEDLKSFKTQQDEAKWEICQKSGEISLLKQQLKEIKEESGSKTNETLTLKAQLKEQHHELMDKNKLIEKLKDDLSEVQMELQGVKADLEVMKRERRKDIKETSIQTEQRENNKVNDREKQSCQEMEHLRLELQKSKKLLDESREQMENEKHQWFAEKDKVVRYQKQLQLNYVQMYRKNRMLESEIEQLTLELENRDMKMIGANDESVC</sequence>
<dbReference type="Proteomes" id="UP000085678">
    <property type="component" value="Unplaced"/>
</dbReference>
<dbReference type="STRING" id="7574.A0A1S3HAT1"/>
<dbReference type="RefSeq" id="XP_013383124.1">
    <property type="nucleotide sequence ID" value="XM_013527670.1"/>
</dbReference>
<evidence type="ECO:0000313" key="13">
    <source>
        <dbReference type="RefSeq" id="XP_013383129.1"/>
    </source>
</evidence>
<evidence type="ECO:0000313" key="28">
    <source>
        <dbReference type="RefSeq" id="XP_013383146.1"/>
    </source>
</evidence>
<name>A0A1S3HAT1_LINAN</name>
<dbReference type="RefSeq" id="XP_013383145.1">
    <property type="nucleotide sequence ID" value="XM_013527691.1"/>
</dbReference>
<evidence type="ECO:0000313" key="11">
    <source>
        <dbReference type="RefSeq" id="XP_013383127.1"/>
    </source>
</evidence>
<evidence type="ECO:0000313" key="29">
    <source>
        <dbReference type="RefSeq" id="XP_013383147.1"/>
    </source>
</evidence>
<feature type="compositionally biased region" description="Polar residues" evidence="5">
    <location>
        <begin position="119"/>
        <end position="143"/>
    </location>
</feature>
<evidence type="ECO:0000313" key="18">
    <source>
        <dbReference type="RefSeq" id="XP_013383135.1"/>
    </source>
</evidence>
<dbReference type="RefSeq" id="XP_013383128.1">
    <property type="nucleotide sequence ID" value="XM_013527674.1"/>
</dbReference>
<dbReference type="RefSeq" id="XP_013383147.1">
    <property type="nucleotide sequence ID" value="XM_013527693.1"/>
</dbReference>
<dbReference type="AlphaFoldDB" id="A0A1S3HAT1"/>
<feature type="coiled-coil region" evidence="4">
    <location>
        <begin position="531"/>
        <end position="604"/>
    </location>
</feature>
<feature type="compositionally biased region" description="Basic and acidic residues" evidence="5">
    <location>
        <begin position="160"/>
        <end position="176"/>
    </location>
</feature>
<dbReference type="RefSeq" id="XP_013383125.1">
    <property type="nucleotide sequence ID" value="XM_013527671.1"/>
</dbReference>
<feature type="region of interest" description="Disordered" evidence="5">
    <location>
        <begin position="505"/>
        <end position="525"/>
    </location>
</feature>
<evidence type="ECO:0000313" key="26">
    <source>
        <dbReference type="RefSeq" id="XP_013383144.1"/>
    </source>
</evidence>
<evidence type="ECO:0000313" key="19">
    <source>
        <dbReference type="RefSeq" id="XP_013383136.1"/>
    </source>
</evidence>
<evidence type="ECO:0000313" key="8">
    <source>
        <dbReference type="RefSeq" id="XP_013383123.1"/>
    </source>
</evidence>
<keyword evidence="3 4" id="KW-0175">Coiled coil</keyword>
<evidence type="ECO:0000313" key="23">
    <source>
        <dbReference type="RefSeq" id="XP_013383140.1"/>
    </source>
</evidence>
<dbReference type="RefSeq" id="XP_013383137.1">
    <property type="nucleotide sequence ID" value="XM_013527683.1"/>
</dbReference>
<evidence type="ECO:0000313" key="12">
    <source>
        <dbReference type="RefSeq" id="XP_013383128.1"/>
    </source>
</evidence>